<name>A0AAU2W3K4_9ACTN</name>
<sequence length="154" mass="15894">MATNGSENGTALGSDGSSGGTRGTTVIADTVVSTIAGIAVRETDGVHAVGGGASRAVGAMRDKVSRSNDPGRGVKVEVGEKQAAVDVDIVVEYGTLILDTAKKIRIHVTDALETMTGLEVVEINIKVLDVYVPGDDSSDDDEEEGAPERARRVQ</sequence>
<gene>
    <name evidence="3" type="ORF">OG398_02670</name>
</gene>
<reference evidence="3" key="1">
    <citation type="submission" date="2022-10" db="EMBL/GenBank/DDBJ databases">
        <title>The complete genomes of actinobacterial strains from the NBC collection.</title>
        <authorList>
            <person name="Joergensen T.S."/>
            <person name="Alvarez Arevalo M."/>
            <person name="Sterndorff E.B."/>
            <person name="Faurdal D."/>
            <person name="Vuksanovic O."/>
            <person name="Mourched A.-S."/>
            <person name="Charusanti P."/>
            <person name="Shaw S."/>
            <person name="Blin K."/>
            <person name="Weber T."/>
        </authorList>
    </citation>
    <scope>NUCLEOTIDE SEQUENCE</scope>
    <source>
        <strain evidence="3">NBC_00008</strain>
    </source>
</reference>
<dbReference type="AlphaFoldDB" id="A0AAU2W3K4"/>
<comment type="similarity">
    <text evidence="1">Belongs to the asp23 family.</text>
</comment>
<dbReference type="Pfam" id="PF03780">
    <property type="entry name" value="Asp23"/>
    <property type="match status" value="1"/>
</dbReference>
<dbReference type="PANTHER" id="PTHR34297">
    <property type="entry name" value="HYPOTHETICAL CYTOSOLIC PROTEIN-RELATED"/>
    <property type="match status" value="1"/>
</dbReference>
<evidence type="ECO:0000313" key="3">
    <source>
        <dbReference type="EMBL" id="WTW73729.1"/>
    </source>
</evidence>
<protein>
    <submittedName>
        <fullName evidence="3">Asp23/Gls24 family envelope stress response protein</fullName>
    </submittedName>
</protein>
<feature type="compositionally biased region" description="Polar residues" evidence="2">
    <location>
        <begin position="1"/>
        <end position="11"/>
    </location>
</feature>
<feature type="region of interest" description="Disordered" evidence="2">
    <location>
        <begin position="134"/>
        <end position="154"/>
    </location>
</feature>
<accession>A0AAU2W3K4</accession>
<feature type="compositionally biased region" description="Acidic residues" evidence="2">
    <location>
        <begin position="136"/>
        <end position="145"/>
    </location>
</feature>
<feature type="region of interest" description="Disordered" evidence="2">
    <location>
        <begin position="1"/>
        <end position="21"/>
    </location>
</feature>
<evidence type="ECO:0000256" key="2">
    <source>
        <dbReference type="SAM" id="MobiDB-lite"/>
    </source>
</evidence>
<evidence type="ECO:0000256" key="1">
    <source>
        <dbReference type="ARBA" id="ARBA00005721"/>
    </source>
</evidence>
<organism evidence="3">
    <name type="scientific">Streptomyces sp. NBC_00008</name>
    <dbReference type="NCBI Taxonomy" id="2903610"/>
    <lineage>
        <taxon>Bacteria</taxon>
        <taxon>Bacillati</taxon>
        <taxon>Actinomycetota</taxon>
        <taxon>Actinomycetes</taxon>
        <taxon>Kitasatosporales</taxon>
        <taxon>Streptomycetaceae</taxon>
        <taxon>Streptomyces</taxon>
    </lineage>
</organism>
<dbReference type="EMBL" id="CP108313">
    <property type="protein sequence ID" value="WTW73729.1"/>
    <property type="molecule type" value="Genomic_DNA"/>
</dbReference>
<dbReference type="InterPro" id="IPR005531">
    <property type="entry name" value="Asp23"/>
</dbReference>
<dbReference type="PANTHER" id="PTHR34297:SF3">
    <property type="entry name" value="ALKALINE SHOCK PROTEIN 23"/>
    <property type="match status" value="1"/>
</dbReference>
<proteinExistence type="inferred from homology"/>